<comment type="caution">
    <text evidence="2">The sequence shown here is derived from an EMBL/GenBank/DDBJ whole genome shotgun (WGS) entry which is preliminary data.</text>
</comment>
<protein>
    <submittedName>
        <fullName evidence="2">Histone-lysine N-methyltransferase ATXR2-like</fullName>
    </submittedName>
</protein>
<dbReference type="AlphaFoldDB" id="A0A392PTG0"/>
<name>A0A392PTG0_9FABA</name>
<sequence length="63" mass="7394">MRHPVFQTTLISLFFWKLGGLWWDCIALPDDIDSSDEASFRMQIKELAFESLQLLQTAIFDKE</sequence>
<proteinExistence type="predicted"/>
<dbReference type="EMBL" id="LXQA010095118">
    <property type="protein sequence ID" value="MCI15124.1"/>
    <property type="molecule type" value="Genomic_DNA"/>
</dbReference>
<feature type="chain" id="PRO_5017415456" evidence="1">
    <location>
        <begin position="28"/>
        <end position="63"/>
    </location>
</feature>
<dbReference type="PANTHER" id="PTHR47436:SF1">
    <property type="entry name" value="SET DOMAIN-CONTAINING PROTEIN"/>
    <property type="match status" value="1"/>
</dbReference>
<evidence type="ECO:0000313" key="2">
    <source>
        <dbReference type="EMBL" id="MCI15124.1"/>
    </source>
</evidence>
<keyword evidence="2" id="KW-0489">Methyltransferase</keyword>
<keyword evidence="2" id="KW-0808">Transferase</keyword>
<keyword evidence="3" id="KW-1185">Reference proteome</keyword>
<dbReference type="Proteomes" id="UP000265520">
    <property type="component" value="Unassembled WGS sequence"/>
</dbReference>
<organism evidence="2 3">
    <name type="scientific">Trifolium medium</name>
    <dbReference type="NCBI Taxonomy" id="97028"/>
    <lineage>
        <taxon>Eukaryota</taxon>
        <taxon>Viridiplantae</taxon>
        <taxon>Streptophyta</taxon>
        <taxon>Embryophyta</taxon>
        <taxon>Tracheophyta</taxon>
        <taxon>Spermatophyta</taxon>
        <taxon>Magnoliopsida</taxon>
        <taxon>eudicotyledons</taxon>
        <taxon>Gunneridae</taxon>
        <taxon>Pentapetalae</taxon>
        <taxon>rosids</taxon>
        <taxon>fabids</taxon>
        <taxon>Fabales</taxon>
        <taxon>Fabaceae</taxon>
        <taxon>Papilionoideae</taxon>
        <taxon>50 kb inversion clade</taxon>
        <taxon>NPAAA clade</taxon>
        <taxon>Hologalegina</taxon>
        <taxon>IRL clade</taxon>
        <taxon>Trifolieae</taxon>
        <taxon>Trifolium</taxon>
    </lineage>
</organism>
<keyword evidence="1" id="KW-0732">Signal</keyword>
<accession>A0A392PTG0</accession>
<evidence type="ECO:0000256" key="1">
    <source>
        <dbReference type="SAM" id="SignalP"/>
    </source>
</evidence>
<reference evidence="2 3" key="1">
    <citation type="journal article" date="2018" name="Front. Plant Sci.">
        <title>Red Clover (Trifolium pratense) and Zigzag Clover (T. medium) - A Picture of Genomic Similarities and Differences.</title>
        <authorList>
            <person name="Dluhosova J."/>
            <person name="Istvanek J."/>
            <person name="Nedelnik J."/>
            <person name="Repkova J."/>
        </authorList>
    </citation>
    <scope>NUCLEOTIDE SEQUENCE [LARGE SCALE GENOMIC DNA]</scope>
    <source>
        <strain evidence="3">cv. 10/8</strain>
        <tissue evidence="2">Leaf</tissue>
    </source>
</reference>
<dbReference type="GO" id="GO:0032259">
    <property type="term" value="P:methylation"/>
    <property type="evidence" value="ECO:0007669"/>
    <property type="project" value="UniProtKB-KW"/>
</dbReference>
<dbReference type="PANTHER" id="PTHR47436">
    <property type="entry name" value="HISTONE-LYSINE N-METHYLTRANSFERASE ATXR2"/>
    <property type="match status" value="1"/>
</dbReference>
<feature type="signal peptide" evidence="1">
    <location>
        <begin position="1"/>
        <end position="27"/>
    </location>
</feature>
<dbReference type="InterPro" id="IPR044237">
    <property type="entry name" value="ATXR2-like"/>
</dbReference>
<evidence type="ECO:0000313" key="3">
    <source>
        <dbReference type="Proteomes" id="UP000265520"/>
    </source>
</evidence>
<feature type="non-terminal residue" evidence="2">
    <location>
        <position position="63"/>
    </location>
</feature>
<dbReference type="GO" id="GO:0008168">
    <property type="term" value="F:methyltransferase activity"/>
    <property type="evidence" value="ECO:0007669"/>
    <property type="project" value="UniProtKB-KW"/>
</dbReference>